<dbReference type="EMBL" id="HBFR01007181">
    <property type="protein sequence ID" value="CAD8877980.1"/>
    <property type="molecule type" value="Transcribed_RNA"/>
</dbReference>
<sequence>MTNMTSMTNMTNITNITNPVRQKSPSGRPNFLTFAALLHLLCLVDGQQSPSSSVFGLLSQQHRPISRYGISVERLWSSALSGGSIDKSGGDSIEELADENIASSGRGLNVRGGAVHHVSLILFLEYFSYQHGLLILLDCLSFYYTNTRSRSYVLTCTSYNK</sequence>
<evidence type="ECO:0000313" key="3">
    <source>
        <dbReference type="EMBL" id="CAD8877980.1"/>
    </source>
</evidence>
<dbReference type="AlphaFoldDB" id="A0A6U5E901"/>
<gene>
    <name evidence="3" type="ORF">CHYS00102_LOCUS5164</name>
    <name evidence="4" type="ORF">CHYS00102_LOCUS5300</name>
    <name evidence="5" type="ORF">CHYS00102_LOCUS5308</name>
</gene>
<feature type="signal peptide" evidence="2">
    <location>
        <begin position="1"/>
        <end position="46"/>
    </location>
</feature>
<evidence type="ECO:0000256" key="2">
    <source>
        <dbReference type="SAM" id="SignalP"/>
    </source>
</evidence>
<organism evidence="3">
    <name type="scientific">Corethron hystrix</name>
    <dbReference type="NCBI Taxonomy" id="216773"/>
    <lineage>
        <taxon>Eukaryota</taxon>
        <taxon>Sar</taxon>
        <taxon>Stramenopiles</taxon>
        <taxon>Ochrophyta</taxon>
        <taxon>Bacillariophyta</taxon>
        <taxon>Coscinodiscophyceae</taxon>
        <taxon>Corethrophycidae</taxon>
        <taxon>Corethrales</taxon>
        <taxon>Corethraceae</taxon>
        <taxon>Corethron</taxon>
    </lineage>
</organism>
<protein>
    <submittedName>
        <fullName evidence="3">Uncharacterized protein</fullName>
    </submittedName>
</protein>
<feature type="chain" id="PRO_5035677177" evidence="2">
    <location>
        <begin position="47"/>
        <end position="161"/>
    </location>
</feature>
<feature type="compositionally biased region" description="Low complexity" evidence="1">
    <location>
        <begin position="1"/>
        <end position="18"/>
    </location>
</feature>
<evidence type="ECO:0000313" key="5">
    <source>
        <dbReference type="EMBL" id="CAD8878124.1"/>
    </source>
</evidence>
<feature type="region of interest" description="Disordered" evidence="1">
    <location>
        <begin position="1"/>
        <end position="25"/>
    </location>
</feature>
<dbReference type="EMBL" id="HBFR01007359">
    <property type="protein sequence ID" value="CAD8878116.1"/>
    <property type="molecule type" value="Transcribed_RNA"/>
</dbReference>
<name>A0A6U5E901_9STRA</name>
<evidence type="ECO:0000313" key="4">
    <source>
        <dbReference type="EMBL" id="CAD8878116.1"/>
    </source>
</evidence>
<evidence type="ECO:0000256" key="1">
    <source>
        <dbReference type="SAM" id="MobiDB-lite"/>
    </source>
</evidence>
<reference evidence="3" key="1">
    <citation type="submission" date="2021-01" db="EMBL/GenBank/DDBJ databases">
        <authorList>
            <person name="Corre E."/>
            <person name="Pelletier E."/>
            <person name="Niang G."/>
            <person name="Scheremetjew M."/>
            <person name="Finn R."/>
            <person name="Kale V."/>
            <person name="Holt S."/>
            <person name="Cochrane G."/>
            <person name="Meng A."/>
            <person name="Brown T."/>
            <person name="Cohen L."/>
        </authorList>
    </citation>
    <scope>NUCLEOTIDE SEQUENCE</scope>
    <source>
        <strain evidence="3">308</strain>
    </source>
</reference>
<proteinExistence type="predicted"/>
<accession>A0A6U5E901</accession>
<dbReference type="EMBL" id="HBFR01007370">
    <property type="protein sequence ID" value="CAD8878124.1"/>
    <property type="molecule type" value="Transcribed_RNA"/>
</dbReference>
<keyword evidence="2" id="KW-0732">Signal</keyword>